<dbReference type="AlphaFoldDB" id="A0A6I8PMG4"/>
<reference evidence="11" key="3">
    <citation type="submission" date="2025-09" db="UniProtKB">
        <authorList>
            <consortium name="Ensembl"/>
        </authorList>
    </citation>
    <scope>IDENTIFICATION</scope>
    <source>
        <strain evidence="11">Glennie</strain>
    </source>
</reference>
<dbReference type="PANTHER" id="PTHR19441:SF39">
    <property type="entry name" value="WAP FOUR-DISULFIDE CORE DOMAIN PROTEIN 5"/>
    <property type="match status" value="1"/>
</dbReference>
<reference evidence="11 12" key="1">
    <citation type="journal article" date="2008" name="Nature">
        <title>Genome analysis of the platypus reveals unique signatures of evolution.</title>
        <authorList>
            <person name="Warren W.C."/>
            <person name="Hillier L.W."/>
            <person name="Marshall Graves J.A."/>
            <person name="Birney E."/>
            <person name="Ponting C.P."/>
            <person name="Grutzner F."/>
            <person name="Belov K."/>
            <person name="Miller W."/>
            <person name="Clarke L."/>
            <person name="Chinwalla A.T."/>
            <person name="Yang S.P."/>
            <person name="Heger A."/>
            <person name="Locke D.P."/>
            <person name="Miethke P."/>
            <person name="Waters P.D."/>
            <person name="Veyrunes F."/>
            <person name="Fulton L."/>
            <person name="Fulton B."/>
            <person name="Graves T."/>
            <person name="Wallis J."/>
            <person name="Puente X.S."/>
            <person name="Lopez-Otin C."/>
            <person name="Ordonez G.R."/>
            <person name="Eichler E.E."/>
            <person name="Chen L."/>
            <person name="Cheng Z."/>
            <person name="Deakin J.E."/>
            <person name="Alsop A."/>
            <person name="Thompson K."/>
            <person name="Kirby P."/>
            <person name="Papenfuss A.T."/>
            <person name="Wakefield M.J."/>
            <person name="Olender T."/>
            <person name="Lancet D."/>
            <person name="Huttley G.A."/>
            <person name="Smit A.F."/>
            <person name="Pask A."/>
            <person name="Temple-Smith P."/>
            <person name="Batzer M.A."/>
            <person name="Walker J.A."/>
            <person name="Konkel M.K."/>
            <person name="Harris R.S."/>
            <person name="Whittington C.M."/>
            <person name="Wong E.S."/>
            <person name="Gemmell N.J."/>
            <person name="Buschiazzo E."/>
            <person name="Vargas Jentzsch I.M."/>
            <person name="Merkel A."/>
            <person name="Schmitz J."/>
            <person name="Zemann A."/>
            <person name="Churakov G."/>
            <person name="Kriegs J.O."/>
            <person name="Brosius J."/>
            <person name="Murchison E.P."/>
            <person name="Sachidanandam R."/>
            <person name="Smith C."/>
            <person name="Hannon G.J."/>
            <person name="Tsend-Ayush E."/>
            <person name="McMillan D."/>
            <person name="Attenborough R."/>
            <person name="Rens W."/>
            <person name="Ferguson-Smith M."/>
            <person name="Lefevre C.M."/>
            <person name="Sharp J.A."/>
            <person name="Nicholas K.R."/>
            <person name="Ray D.A."/>
            <person name="Kube M."/>
            <person name="Reinhardt R."/>
            <person name="Pringle T.H."/>
            <person name="Taylor J."/>
            <person name="Jones R.C."/>
            <person name="Nixon B."/>
            <person name="Dacheux J.L."/>
            <person name="Niwa H."/>
            <person name="Sekita Y."/>
            <person name="Huang X."/>
            <person name="Stark A."/>
            <person name="Kheradpour P."/>
            <person name="Kellis M."/>
            <person name="Flicek P."/>
            <person name="Chen Y."/>
            <person name="Webber C."/>
            <person name="Hardison R."/>
            <person name="Nelson J."/>
            <person name="Hallsworth-Pepin K."/>
            <person name="Delehaunty K."/>
            <person name="Markovic C."/>
            <person name="Minx P."/>
            <person name="Feng Y."/>
            <person name="Kremitzki C."/>
            <person name="Mitreva M."/>
            <person name="Glasscock J."/>
            <person name="Wylie T."/>
            <person name="Wohldmann P."/>
            <person name="Thiru P."/>
            <person name="Nhan M.N."/>
            <person name="Pohl C.S."/>
            <person name="Smith S.M."/>
            <person name="Hou S."/>
            <person name="Nefedov M."/>
            <person name="de Jong P.J."/>
            <person name="Renfree M.B."/>
            <person name="Mardis E.R."/>
            <person name="Wilson R.K."/>
        </authorList>
    </citation>
    <scope>NUCLEOTIDE SEQUENCE [LARGE SCALE GENOMIC DNA]</scope>
    <source>
        <strain evidence="11 12">Glennie</strain>
    </source>
</reference>
<comment type="subcellular location">
    <subcellularLocation>
        <location evidence="2">Secreted</location>
    </subcellularLocation>
</comment>
<evidence type="ECO:0000313" key="12">
    <source>
        <dbReference type="Proteomes" id="UP000002279"/>
    </source>
</evidence>
<evidence type="ECO:0000313" key="11">
    <source>
        <dbReference type="Ensembl" id="ENSOANP00000053513.1"/>
    </source>
</evidence>
<dbReference type="OMA" id="YEECPEP"/>
<organism evidence="11 12">
    <name type="scientific">Ornithorhynchus anatinus</name>
    <name type="common">Duckbill platypus</name>
    <dbReference type="NCBI Taxonomy" id="9258"/>
    <lineage>
        <taxon>Eukaryota</taxon>
        <taxon>Metazoa</taxon>
        <taxon>Chordata</taxon>
        <taxon>Craniata</taxon>
        <taxon>Vertebrata</taxon>
        <taxon>Euteleostomi</taxon>
        <taxon>Mammalia</taxon>
        <taxon>Monotremata</taxon>
        <taxon>Ornithorhynchidae</taxon>
        <taxon>Ornithorhynchus</taxon>
    </lineage>
</organism>
<dbReference type="PRINTS" id="PR00003">
    <property type="entry name" value="4DISULPHCORE"/>
</dbReference>
<keyword evidence="7" id="KW-0677">Repeat</keyword>
<evidence type="ECO:0000256" key="1">
    <source>
        <dbReference type="ARBA" id="ARBA00003209"/>
    </source>
</evidence>
<reference evidence="11" key="2">
    <citation type="submission" date="2025-08" db="UniProtKB">
        <authorList>
            <consortium name="Ensembl"/>
        </authorList>
    </citation>
    <scope>IDENTIFICATION</scope>
    <source>
        <strain evidence="11">Glennie</strain>
    </source>
</reference>
<dbReference type="Ensembl" id="ENSOANT00000049133.1">
    <property type="protein sequence ID" value="ENSOANP00000053513.1"/>
    <property type="gene ID" value="ENSOANG00000050426.1"/>
</dbReference>
<feature type="domain" description="WAP" evidence="10">
    <location>
        <begin position="118"/>
        <end position="165"/>
    </location>
</feature>
<dbReference type="Proteomes" id="UP000002279">
    <property type="component" value="Chromosome 17"/>
</dbReference>
<evidence type="ECO:0000256" key="2">
    <source>
        <dbReference type="ARBA" id="ARBA00004613"/>
    </source>
</evidence>
<keyword evidence="4" id="KW-0964">Secreted</keyword>
<dbReference type="SMART" id="SM00217">
    <property type="entry name" value="WAP"/>
    <property type="match status" value="4"/>
</dbReference>
<evidence type="ECO:0000256" key="4">
    <source>
        <dbReference type="ARBA" id="ARBA00022525"/>
    </source>
</evidence>
<keyword evidence="5" id="KW-0646">Protease inhibitor</keyword>
<accession>A0A6I8PMG4</accession>
<dbReference type="SUPFAM" id="SSF57256">
    <property type="entry name" value="Elafin-like"/>
    <property type="match status" value="3"/>
</dbReference>
<dbReference type="GO" id="GO:0019731">
    <property type="term" value="P:antibacterial humoral response"/>
    <property type="evidence" value="ECO:0000318"/>
    <property type="project" value="GO_Central"/>
</dbReference>
<dbReference type="InterPro" id="IPR050514">
    <property type="entry name" value="WAP_four-disulfide_core"/>
</dbReference>
<dbReference type="Bgee" id="ENSOANG00000050426">
    <property type="expression patterns" value="Expressed in liver and 2 other cell types or tissues"/>
</dbReference>
<evidence type="ECO:0000256" key="9">
    <source>
        <dbReference type="SAM" id="SignalP"/>
    </source>
</evidence>
<feature type="domain" description="WAP" evidence="10">
    <location>
        <begin position="68"/>
        <end position="115"/>
    </location>
</feature>
<feature type="signal peptide" evidence="9">
    <location>
        <begin position="1"/>
        <end position="20"/>
    </location>
</feature>
<dbReference type="PROSITE" id="PS51390">
    <property type="entry name" value="WAP"/>
    <property type="match status" value="4"/>
</dbReference>
<dbReference type="InterPro" id="IPR008197">
    <property type="entry name" value="WAP_dom"/>
</dbReference>
<feature type="domain" description="WAP" evidence="10">
    <location>
        <begin position="20"/>
        <end position="64"/>
    </location>
</feature>
<evidence type="ECO:0000256" key="6">
    <source>
        <dbReference type="ARBA" id="ARBA00022729"/>
    </source>
</evidence>
<sequence>MKSGGLFVFVALVALSPVQVTPKPPPCQTQPSKGRCGHQCRGDSSCPPAQKCCSSGCGQVCAPEFPPAKPKLGICPPIPKRTKGRCVQNCKGDESCPPGRKCCSNGCDHICVPPMKTVIPKRPPCPPPPSGKKGRCDQDCQKDSTCQRKPECCSQGCGQACGPPTKGSFSGTRWPQGKRPIPDGTVVHRPGICPKLPPSPTGKCSQNCRGDYSCPRGHKCCSSGCGQVCAPATTKGK</sequence>
<protein>
    <recommendedName>
        <fullName evidence="3">WAP four-disulfide core domain protein 5</fullName>
    </recommendedName>
</protein>
<evidence type="ECO:0000259" key="10">
    <source>
        <dbReference type="PROSITE" id="PS51390"/>
    </source>
</evidence>
<dbReference type="InterPro" id="IPR036645">
    <property type="entry name" value="Elafin-like_sf"/>
</dbReference>
<dbReference type="Gene3D" id="4.10.75.10">
    <property type="entry name" value="Elafin-like"/>
    <property type="match status" value="3"/>
</dbReference>
<keyword evidence="6 9" id="KW-0732">Signal</keyword>
<dbReference type="GO" id="GO:0005615">
    <property type="term" value="C:extracellular space"/>
    <property type="evidence" value="ECO:0000318"/>
    <property type="project" value="GO_Central"/>
</dbReference>
<evidence type="ECO:0000256" key="3">
    <source>
        <dbReference type="ARBA" id="ARBA00017105"/>
    </source>
</evidence>
<dbReference type="GeneTree" id="ENSGT01140000282754"/>
<dbReference type="Pfam" id="PF00095">
    <property type="entry name" value="WAP"/>
    <property type="match status" value="4"/>
</dbReference>
<keyword evidence="8" id="KW-1015">Disulfide bond</keyword>
<dbReference type="GO" id="GO:0045087">
    <property type="term" value="P:innate immune response"/>
    <property type="evidence" value="ECO:0000318"/>
    <property type="project" value="GO_Central"/>
</dbReference>
<keyword evidence="12" id="KW-1185">Reference proteome</keyword>
<feature type="domain" description="WAP" evidence="10">
    <location>
        <begin position="186"/>
        <end position="232"/>
    </location>
</feature>
<evidence type="ECO:0000256" key="8">
    <source>
        <dbReference type="ARBA" id="ARBA00023157"/>
    </source>
</evidence>
<gene>
    <name evidence="11" type="primary">LOC103170722</name>
</gene>
<proteinExistence type="predicted"/>
<name>A0A6I8PMG4_ORNAN</name>
<evidence type="ECO:0000256" key="7">
    <source>
        <dbReference type="ARBA" id="ARBA00022737"/>
    </source>
</evidence>
<dbReference type="InParanoid" id="A0A6I8PMG4"/>
<feature type="chain" id="PRO_5026172979" description="WAP four-disulfide core domain protein 5" evidence="9">
    <location>
        <begin position="21"/>
        <end position="237"/>
    </location>
</feature>
<comment type="function">
    <text evidence="1">Putative acid-stable proteinase inhibitor.</text>
</comment>
<evidence type="ECO:0000256" key="5">
    <source>
        <dbReference type="ARBA" id="ARBA00022690"/>
    </source>
</evidence>
<dbReference type="PANTHER" id="PTHR19441">
    <property type="entry name" value="WHEY ACDIC PROTEIN WAP"/>
    <property type="match status" value="1"/>
</dbReference>
<dbReference type="GO" id="GO:0004867">
    <property type="term" value="F:serine-type endopeptidase inhibitor activity"/>
    <property type="evidence" value="ECO:0000318"/>
    <property type="project" value="GO_Central"/>
</dbReference>